<dbReference type="OrthoDB" id="9764438at2"/>
<sequence>MNAFNPNLSRTPAPLPRGASRDSVVLDYGLIAQWRLAPYALGFFGMGLPLFLWTTQVALPVWLTGLFMLLFIINWTVFMIMKGQTARRMTPVPVPDAAIRRALIRERLWRQWLAGGLWTLTLLAISLSIGAGPHTATLLLLCAGAAVGIIFFSAPVLLFLLTLGPLAAAGPVFALYHLDSSGTLAQPMIGGMALALAMAFILNRHMQEHYLLENAQLDAALEREAIRADTEALNEARVALMETLSREVQSGLKGVEQNLLQGLTHLTRAPAPRQYVDAALAEITHLQTILVTTLDNDTAAAGQIEIDLQPLDIELLAERLMAQFADLARTRGLAITCNMQGLPTEGAVRGDEHRVEQILAHLLSNALLYTQQGRVELKLLHLPEGYLRIEVVDSGPGLSEDELALAFAPHSRILRTSSGHSGAGLGLSLSRSLSELMGGRTGAESTLDVGSKFWLDLPFDRHAKAPPRPAEPEVDETAPDHSLRILLIANDSLRAAQLRDVLEHQGHKCLTSTTRERALTLARKAPVDACLISTGPFEALEDAANREKLAAWLESLRATQADAHLNIIALLPDGLQAEALSELGVRALLMPLNREALVRALA</sequence>
<dbReference type="EC" id="2.7.13.3" evidence="2"/>
<evidence type="ECO:0000313" key="8">
    <source>
        <dbReference type="EMBL" id="SCW41985.1"/>
    </source>
</evidence>
<evidence type="ECO:0000256" key="2">
    <source>
        <dbReference type="ARBA" id="ARBA00012438"/>
    </source>
</evidence>
<feature type="domain" description="Histidine kinase" evidence="7">
    <location>
        <begin position="243"/>
        <end position="461"/>
    </location>
</feature>
<keyword evidence="4 8" id="KW-0418">Kinase</keyword>
<dbReference type="RefSeq" id="WP_090644578.1">
    <property type="nucleotide sequence ID" value="NZ_CBCRYE010000001.1"/>
</dbReference>
<dbReference type="PANTHER" id="PTHR43711:SF1">
    <property type="entry name" value="HISTIDINE KINASE 1"/>
    <property type="match status" value="1"/>
</dbReference>
<dbReference type="Pfam" id="PF02518">
    <property type="entry name" value="HATPase_c"/>
    <property type="match status" value="1"/>
</dbReference>
<name>A0A1G4QC06_9CAUL</name>
<dbReference type="SUPFAM" id="SSF55874">
    <property type="entry name" value="ATPase domain of HSP90 chaperone/DNA topoisomerase II/histidine kinase"/>
    <property type="match status" value="1"/>
</dbReference>
<evidence type="ECO:0000259" key="7">
    <source>
        <dbReference type="PROSITE" id="PS50109"/>
    </source>
</evidence>
<dbReference type="AlphaFoldDB" id="A0A1G4QC06"/>
<evidence type="ECO:0000256" key="3">
    <source>
        <dbReference type="ARBA" id="ARBA00022679"/>
    </source>
</evidence>
<evidence type="ECO:0000313" key="9">
    <source>
        <dbReference type="Proteomes" id="UP000199150"/>
    </source>
</evidence>
<evidence type="ECO:0000256" key="1">
    <source>
        <dbReference type="ARBA" id="ARBA00000085"/>
    </source>
</evidence>
<keyword evidence="9" id="KW-1185">Reference proteome</keyword>
<keyword evidence="5" id="KW-0902">Two-component regulatory system</keyword>
<dbReference type="PANTHER" id="PTHR43711">
    <property type="entry name" value="TWO-COMPONENT HISTIDINE KINASE"/>
    <property type="match status" value="1"/>
</dbReference>
<accession>A0A1G4QC06</accession>
<dbReference type="InterPro" id="IPR050736">
    <property type="entry name" value="Sensor_HK_Regulatory"/>
</dbReference>
<dbReference type="Proteomes" id="UP000199150">
    <property type="component" value="Unassembled WGS sequence"/>
</dbReference>
<proteinExistence type="predicted"/>
<dbReference type="STRING" id="260084.SAMN02927928_1090"/>
<dbReference type="InterPro" id="IPR005467">
    <property type="entry name" value="His_kinase_dom"/>
</dbReference>
<evidence type="ECO:0000256" key="6">
    <source>
        <dbReference type="SAM" id="Phobius"/>
    </source>
</evidence>
<dbReference type="Gene3D" id="3.30.565.10">
    <property type="entry name" value="Histidine kinase-like ATPase, C-terminal domain"/>
    <property type="match status" value="1"/>
</dbReference>
<dbReference type="EMBL" id="FMTS01000001">
    <property type="protein sequence ID" value="SCW41985.1"/>
    <property type="molecule type" value="Genomic_DNA"/>
</dbReference>
<comment type="catalytic activity">
    <reaction evidence="1">
        <text>ATP + protein L-histidine = ADP + protein N-phospho-L-histidine.</text>
        <dbReference type="EC" id="2.7.13.3"/>
    </reaction>
</comment>
<keyword evidence="6" id="KW-0812">Transmembrane</keyword>
<keyword evidence="6" id="KW-0472">Membrane</keyword>
<organism evidence="8 9">
    <name type="scientific">Asticcacaulis taihuensis</name>
    <dbReference type="NCBI Taxonomy" id="260084"/>
    <lineage>
        <taxon>Bacteria</taxon>
        <taxon>Pseudomonadati</taxon>
        <taxon>Pseudomonadota</taxon>
        <taxon>Alphaproteobacteria</taxon>
        <taxon>Caulobacterales</taxon>
        <taxon>Caulobacteraceae</taxon>
        <taxon>Asticcacaulis</taxon>
    </lineage>
</organism>
<reference evidence="9" key="1">
    <citation type="submission" date="2016-10" db="EMBL/GenBank/DDBJ databases">
        <authorList>
            <person name="Varghese N."/>
            <person name="Submissions S."/>
        </authorList>
    </citation>
    <scope>NUCLEOTIDE SEQUENCE [LARGE SCALE GENOMIC DNA]</scope>
    <source>
        <strain evidence="9">CGMCC 1.3431</strain>
    </source>
</reference>
<keyword evidence="3" id="KW-0808">Transferase</keyword>
<protein>
    <recommendedName>
        <fullName evidence="2">histidine kinase</fullName>
        <ecNumber evidence="2">2.7.13.3</ecNumber>
    </recommendedName>
</protein>
<feature type="transmembrane region" description="Helical" evidence="6">
    <location>
        <begin position="59"/>
        <end position="81"/>
    </location>
</feature>
<evidence type="ECO:0000256" key="5">
    <source>
        <dbReference type="ARBA" id="ARBA00023012"/>
    </source>
</evidence>
<evidence type="ECO:0000256" key="4">
    <source>
        <dbReference type="ARBA" id="ARBA00022777"/>
    </source>
</evidence>
<dbReference type="PROSITE" id="PS50109">
    <property type="entry name" value="HIS_KIN"/>
    <property type="match status" value="1"/>
</dbReference>
<dbReference type="InterPro" id="IPR036890">
    <property type="entry name" value="HATPase_C_sf"/>
</dbReference>
<dbReference type="GO" id="GO:0000160">
    <property type="term" value="P:phosphorelay signal transduction system"/>
    <property type="evidence" value="ECO:0007669"/>
    <property type="project" value="UniProtKB-KW"/>
</dbReference>
<dbReference type="PRINTS" id="PR00344">
    <property type="entry name" value="BCTRLSENSOR"/>
</dbReference>
<dbReference type="InterPro" id="IPR003594">
    <property type="entry name" value="HATPase_dom"/>
</dbReference>
<dbReference type="SMART" id="SM00387">
    <property type="entry name" value="HATPase_c"/>
    <property type="match status" value="1"/>
</dbReference>
<gene>
    <name evidence="8" type="ORF">SAMN02927928_1090</name>
</gene>
<dbReference type="InterPro" id="IPR004358">
    <property type="entry name" value="Sig_transdc_His_kin-like_C"/>
</dbReference>
<dbReference type="GO" id="GO:0004673">
    <property type="term" value="F:protein histidine kinase activity"/>
    <property type="evidence" value="ECO:0007669"/>
    <property type="project" value="UniProtKB-EC"/>
</dbReference>
<feature type="transmembrane region" description="Helical" evidence="6">
    <location>
        <begin position="109"/>
        <end position="129"/>
    </location>
</feature>
<feature type="transmembrane region" description="Helical" evidence="6">
    <location>
        <begin position="36"/>
        <end position="53"/>
    </location>
</feature>
<feature type="transmembrane region" description="Helical" evidence="6">
    <location>
        <begin position="184"/>
        <end position="202"/>
    </location>
</feature>
<keyword evidence="6" id="KW-1133">Transmembrane helix</keyword>